<dbReference type="PROSITE" id="PS51257">
    <property type="entry name" value="PROKAR_LIPOPROTEIN"/>
    <property type="match status" value="1"/>
</dbReference>
<keyword evidence="1" id="KW-0732">Signal</keyword>
<reference evidence="2 3" key="1">
    <citation type="submission" date="2023-11" db="EMBL/GenBank/DDBJ databases">
        <title>Novel species in genus Nocardioides.</title>
        <authorList>
            <person name="Zhou H."/>
        </authorList>
    </citation>
    <scope>NUCLEOTIDE SEQUENCE [LARGE SCALE GENOMIC DNA]</scope>
    <source>
        <strain evidence="2 3">S-58</strain>
    </source>
</reference>
<dbReference type="EMBL" id="JAXQPW010000001">
    <property type="protein sequence ID" value="MDZ5660269.1"/>
    <property type="molecule type" value="Genomic_DNA"/>
</dbReference>
<dbReference type="RefSeq" id="WP_322422864.1">
    <property type="nucleotide sequence ID" value="NZ_JAXQPW010000001.1"/>
</dbReference>
<proteinExistence type="predicted"/>
<feature type="signal peptide" evidence="1">
    <location>
        <begin position="1"/>
        <end position="29"/>
    </location>
</feature>
<comment type="caution">
    <text evidence="2">The sequence shown here is derived from an EMBL/GenBank/DDBJ whole genome shotgun (WGS) entry which is preliminary data.</text>
</comment>
<sequence length="268" mass="28879">MTRHHALRAAALAAGLLMVLTGCGGSGTAATGKPTSTVLLGEQVQSLVTQVDEMSIVEWHGQLLTRNPDKRGKRLLDLEARFDPDTGDSAISMESTLDGQPQQVDYLVVAGRAYFNSEGWGPVADKCWAEITGDAARTWALPTAFDPGWPLKAARPIELDGEDVKVTVPFKQVLAGLPRGLFAALPATVPYDTEARGVISPHGPLIEVGVDVLSMWKKLPKDQRATVDTRGAGWWAMTIKESQDDTDIVSPQYVFDPTVTSPNDCKRG</sequence>
<evidence type="ECO:0000313" key="2">
    <source>
        <dbReference type="EMBL" id="MDZ5660269.1"/>
    </source>
</evidence>
<keyword evidence="3" id="KW-1185">Reference proteome</keyword>
<name>A0ABU5K5N1_9ACTN</name>
<evidence type="ECO:0000256" key="1">
    <source>
        <dbReference type="SAM" id="SignalP"/>
    </source>
</evidence>
<feature type="chain" id="PRO_5045765065" description="Lipoprotein" evidence="1">
    <location>
        <begin position="30"/>
        <end position="268"/>
    </location>
</feature>
<gene>
    <name evidence="2" type="ORF">SFC79_00715</name>
</gene>
<protein>
    <recommendedName>
        <fullName evidence="4">Lipoprotein</fullName>
    </recommendedName>
</protein>
<accession>A0ABU5K5N1</accession>
<evidence type="ECO:0008006" key="4">
    <source>
        <dbReference type="Google" id="ProtNLM"/>
    </source>
</evidence>
<organism evidence="2 3">
    <name type="scientific">Nocardioides renjunii</name>
    <dbReference type="NCBI Taxonomy" id="3095075"/>
    <lineage>
        <taxon>Bacteria</taxon>
        <taxon>Bacillati</taxon>
        <taxon>Actinomycetota</taxon>
        <taxon>Actinomycetes</taxon>
        <taxon>Propionibacteriales</taxon>
        <taxon>Nocardioidaceae</taxon>
        <taxon>Nocardioides</taxon>
    </lineage>
</organism>
<dbReference type="Proteomes" id="UP001291999">
    <property type="component" value="Unassembled WGS sequence"/>
</dbReference>
<evidence type="ECO:0000313" key="3">
    <source>
        <dbReference type="Proteomes" id="UP001291999"/>
    </source>
</evidence>